<evidence type="ECO:0000256" key="2">
    <source>
        <dbReference type="ARBA" id="ARBA00005500"/>
    </source>
</evidence>
<dbReference type="Proteomes" id="UP000675881">
    <property type="component" value="Chromosome 4"/>
</dbReference>
<evidence type="ECO:0000313" key="10">
    <source>
        <dbReference type="Proteomes" id="UP000675881"/>
    </source>
</evidence>
<gene>
    <name evidence="9" type="ORF">LSAA_8704</name>
</gene>
<evidence type="ECO:0000256" key="7">
    <source>
        <dbReference type="ARBA" id="ARBA00037157"/>
    </source>
</evidence>
<dbReference type="Pfam" id="PF06624">
    <property type="entry name" value="RAMP4"/>
    <property type="match status" value="1"/>
</dbReference>
<evidence type="ECO:0000256" key="3">
    <source>
        <dbReference type="ARBA" id="ARBA00022692"/>
    </source>
</evidence>
<evidence type="ECO:0000313" key="9">
    <source>
        <dbReference type="EMBL" id="CAF2910200.1"/>
    </source>
</evidence>
<dbReference type="OrthoDB" id="16679at2759"/>
<protein>
    <submittedName>
        <fullName evidence="9">(salmon louse) hypothetical protein</fullName>
    </submittedName>
</protein>
<dbReference type="InterPro" id="IPR010580">
    <property type="entry name" value="ER_stress-assoc"/>
</dbReference>
<evidence type="ECO:0000256" key="5">
    <source>
        <dbReference type="ARBA" id="ARBA00022989"/>
    </source>
</evidence>
<dbReference type="AlphaFoldDB" id="A0A7R8CVF6"/>
<sequence length="161" mass="18537">MIHPKQGNFESLRLKVEKIYVLLHATHDGALKRGILFLTDDTIHYIITEGWNLIDLSNEDSLTLSKWKSRFAFVQYRMSAQQRMKIANEKASKNITQRGNVIKGLKPSEVKYPVGPWLLGLFIFVVLWISYISNHSVNMDVKDVSPDNHLLVARKKRDSSN</sequence>
<organism evidence="9 10">
    <name type="scientific">Lepeophtheirus salmonis</name>
    <name type="common">Salmon louse</name>
    <name type="synonym">Caligus salmonis</name>
    <dbReference type="NCBI Taxonomy" id="72036"/>
    <lineage>
        <taxon>Eukaryota</taxon>
        <taxon>Metazoa</taxon>
        <taxon>Ecdysozoa</taxon>
        <taxon>Arthropoda</taxon>
        <taxon>Crustacea</taxon>
        <taxon>Multicrustacea</taxon>
        <taxon>Hexanauplia</taxon>
        <taxon>Copepoda</taxon>
        <taxon>Siphonostomatoida</taxon>
        <taxon>Caligidae</taxon>
        <taxon>Lepeophtheirus</taxon>
    </lineage>
</organism>
<proteinExistence type="inferred from homology"/>
<dbReference type="PANTHER" id="PTHR15601">
    <property type="entry name" value="STRESS ASSOCIATED ENDOPLASMIC RETICULUM PROTEIN SERP1/RAMP4"/>
    <property type="match status" value="1"/>
</dbReference>
<dbReference type="GO" id="GO:0005789">
    <property type="term" value="C:endoplasmic reticulum membrane"/>
    <property type="evidence" value="ECO:0007669"/>
    <property type="project" value="UniProtKB-SubCell"/>
</dbReference>
<keyword evidence="3" id="KW-0812">Transmembrane</keyword>
<keyword evidence="6" id="KW-0472">Membrane</keyword>
<comment type="function">
    <text evidence="7">Interacts with target proteins during their translocation into the lumen of the endoplasmic reticulum. Protects unfolded target proteins against degradation during ER stress. May facilitate glycosylation of target proteins after termination of ER stress. May modulate the use of N-glycosylation sites on target proteins.</text>
</comment>
<dbReference type="GO" id="GO:0030968">
    <property type="term" value="P:endoplasmic reticulum unfolded protein response"/>
    <property type="evidence" value="ECO:0007669"/>
    <property type="project" value="TreeGrafter"/>
</dbReference>
<keyword evidence="4" id="KW-0256">Endoplasmic reticulum</keyword>
<comment type="similarity">
    <text evidence="2">Belongs to the RAMP4 family.</text>
</comment>
<accession>A0A7R8CVF6</accession>
<dbReference type="EMBL" id="HG994583">
    <property type="protein sequence ID" value="CAF2910200.1"/>
    <property type="molecule type" value="Genomic_DNA"/>
</dbReference>
<name>A0A7R8CVF6_LEPSM</name>
<evidence type="ECO:0000256" key="8">
    <source>
        <dbReference type="ARBA" id="ARBA00038831"/>
    </source>
</evidence>
<comment type="subunit">
    <text evidence="8">Interacts with SEC61B, SEC61A1 and the SEC61 complex. Interacts with CANX.</text>
</comment>
<evidence type="ECO:0000256" key="4">
    <source>
        <dbReference type="ARBA" id="ARBA00022824"/>
    </source>
</evidence>
<dbReference type="PANTHER" id="PTHR15601:SF0">
    <property type="entry name" value="GEO09675P1"/>
    <property type="match status" value="1"/>
</dbReference>
<evidence type="ECO:0000256" key="6">
    <source>
        <dbReference type="ARBA" id="ARBA00023136"/>
    </source>
</evidence>
<comment type="subcellular location">
    <subcellularLocation>
        <location evidence="1">Endoplasmic reticulum membrane</location>
        <topology evidence="1">Single-pass membrane protein</topology>
    </subcellularLocation>
</comment>
<keyword evidence="5" id="KW-1133">Transmembrane helix</keyword>
<keyword evidence="10" id="KW-1185">Reference proteome</keyword>
<evidence type="ECO:0000256" key="1">
    <source>
        <dbReference type="ARBA" id="ARBA00004389"/>
    </source>
</evidence>
<reference evidence="9" key="1">
    <citation type="submission" date="2021-02" db="EMBL/GenBank/DDBJ databases">
        <authorList>
            <person name="Bekaert M."/>
        </authorList>
    </citation>
    <scope>NUCLEOTIDE SEQUENCE</scope>
    <source>
        <strain evidence="9">IoA-00</strain>
    </source>
</reference>